<dbReference type="EMBL" id="ACVA01000045">
    <property type="protein sequence ID" value="EEX18264.1"/>
    <property type="molecule type" value="Genomic_DNA"/>
</dbReference>
<organism evidence="1 2">
    <name type="scientific">Prevotella veroralis F0319</name>
    <dbReference type="NCBI Taxonomy" id="649761"/>
    <lineage>
        <taxon>Bacteria</taxon>
        <taxon>Pseudomonadati</taxon>
        <taxon>Bacteroidota</taxon>
        <taxon>Bacteroidia</taxon>
        <taxon>Bacteroidales</taxon>
        <taxon>Prevotellaceae</taxon>
        <taxon>Prevotella</taxon>
    </lineage>
</organism>
<gene>
    <name evidence="1" type="ORF">HMPREF0973_01859</name>
</gene>
<dbReference type="STRING" id="649761.HMPREF0973_01859"/>
<evidence type="ECO:0000313" key="1">
    <source>
        <dbReference type="EMBL" id="EEX18264.1"/>
    </source>
</evidence>
<sequence>MCALALSITTSAQITETPAGKLIDNMYRSSESWIQKSWTGTARGRYEGLVSKIVVGDDNCLYIYNPLSGLDSNTWLKLEKVSEGKYKAMLPQAIHKDDNGDDDDDESGSTERTLYLNRLRTIGKKKYEVVPKDKNFMEYSWDGKTLKMLGAESDGVILGMTYNNKWEERYGDWSVTIQSFDNSLITPPTTAIRKQYTLTSKEMTSPRIVEAAVSGDELYVKGIFKSQKIADKWLKLTKEGDKYVMMTNQYLGTTVKTDFKSYSFDKAEYHTFAAALSNANTIADKIEFKLDAGKGILTTDGILRVVQGKSRATNIPNDELESYEALTLKPYEQKAGKPATPKLQYCSAVDSYDYSTTTTTLAFYVNNADIDGNYLDASKMYYNVYLDDSTEPFTFKKKEYKYLDEDMTNIPFNFKDKWGYDFKSNDNQRILHFYGAKIKKVSVVMVYEDNGTKYSSDPMTTPVVTAGIENATIKNNPAEKYYTIEGCQIEHMQKGLNIVRYSDGTTKKVIVK</sequence>
<dbReference type="AlphaFoldDB" id="C9MQF9"/>
<keyword evidence="2" id="KW-1185">Reference proteome</keyword>
<comment type="caution">
    <text evidence="1">The sequence shown here is derived from an EMBL/GenBank/DDBJ whole genome shotgun (WGS) entry which is preliminary data.</text>
</comment>
<name>C9MQF9_9BACT</name>
<accession>C9MQF9</accession>
<reference evidence="1 2" key="1">
    <citation type="submission" date="2009-09" db="EMBL/GenBank/DDBJ databases">
        <authorList>
            <person name="Weinstock G."/>
            <person name="Sodergren E."/>
            <person name="Clifton S."/>
            <person name="Fulton L."/>
            <person name="Fulton B."/>
            <person name="Courtney L."/>
            <person name="Fronick C."/>
            <person name="Harrison M."/>
            <person name="Strong C."/>
            <person name="Farmer C."/>
            <person name="Delahaunty K."/>
            <person name="Markovic C."/>
            <person name="Hall O."/>
            <person name="Minx P."/>
            <person name="Tomlinson C."/>
            <person name="Mitreva M."/>
            <person name="Nelson J."/>
            <person name="Hou S."/>
            <person name="Wollam A."/>
            <person name="Pepin K.H."/>
            <person name="Johnson M."/>
            <person name="Bhonagiri V."/>
            <person name="Nash W.E."/>
            <person name="Warren W."/>
            <person name="Chinwalla A."/>
            <person name="Mardis E.R."/>
            <person name="Wilson R.K."/>
        </authorList>
    </citation>
    <scope>NUCLEOTIDE SEQUENCE [LARGE SCALE GENOMIC DNA]</scope>
    <source>
        <strain evidence="1 2">F0319</strain>
    </source>
</reference>
<proteinExistence type="predicted"/>
<dbReference type="Proteomes" id="UP000003327">
    <property type="component" value="Unassembled WGS sequence"/>
</dbReference>
<dbReference type="HOGENOM" id="CLU_523591_0_0_10"/>
<evidence type="ECO:0000313" key="2">
    <source>
        <dbReference type="Proteomes" id="UP000003327"/>
    </source>
</evidence>
<protein>
    <submittedName>
        <fullName evidence="1">Uncharacterized protein</fullName>
    </submittedName>
</protein>